<sequence>MKLLYIYDALCGWCYGFSPVIEQFVKDKGLECEVISGGMITGDRVGPIGEVAAYISTAYKDVEQRSGVKFGKDFLDGTLADGSAIFTSLPAAIAMTIFREYKPEQQLSFASDIQKAIYYHGKKPLETQTYVELAEVVGIDAKEFEQKMTDDKYLEKAKQDFAISSQLQVTGFPTVFLLQENSAAPIARGYITLEQLENHYQQALQAFENAG</sequence>
<proteinExistence type="predicted"/>
<dbReference type="GO" id="GO:0016491">
    <property type="term" value="F:oxidoreductase activity"/>
    <property type="evidence" value="ECO:0007669"/>
    <property type="project" value="InterPro"/>
</dbReference>
<dbReference type="EMBL" id="CP034549">
    <property type="protein sequence ID" value="AZQ44874.1"/>
    <property type="molecule type" value="Genomic_DNA"/>
</dbReference>
<dbReference type="AlphaFoldDB" id="A0A3S9N0G9"/>
<dbReference type="OrthoDB" id="9813770at2"/>
<dbReference type="CDD" id="cd03025">
    <property type="entry name" value="DsbA_FrnE_like"/>
    <property type="match status" value="1"/>
</dbReference>
<dbReference type="Gene3D" id="1.10.472.60">
    <property type="entry name" value="putative protein disulfide isomerase domain"/>
    <property type="match status" value="1"/>
</dbReference>
<dbReference type="KEGG" id="noj:EJ995_11775"/>
<dbReference type="Proteomes" id="UP000279600">
    <property type="component" value="Chromosome"/>
</dbReference>
<protein>
    <submittedName>
        <fullName evidence="2">DsbA family protein</fullName>
    </submittedName>
</protein>
<name>A0A3S9N0G9_9FLAO</name>
<reference evidence="2 3" key="1">
    <citation type="submission" date="2018-12" db="EMBL/GenBank/DDBJ databases">
        <title>Complete genome of Nonlabens sp. MJ115.</title>
        <authorList>
            <person name="Choi H.S."/>
            <person name="Jung J."/>
        </authorList>
    </citation>
    <scope>NUCLEOTIDE SEQUENCE [LARGE SCALE GENOMIC DNA]</scope>
    <source>
        <strain evidence="2 3">MJ115</strain>
    </source>
</reference>
<dbReference type="InterPro" id="IPR036249">
    <property type="entry name" value="Thioredoxin-like_sf"/>
</dbReference>
<dbReference type="SUPFAM" id="SSF52833">
    <property type="entry name" value="Thioredoxin-like"/>
    <property type="match status" value="1"/>
</dbReference>
<dbReference type="Pfam" id="PF01323">
    <property type="entry name" value="DSBA"/>
    <property type="match status" value="1"/>
</dbReference>
<evidence type="ECO:0000313" key="3">
    <source>
        <dbReference type="Proteomes" id="UP000279600"/>
    </source>
</evidence>
<accession>A0A3S9N0G9</accession>
<feature type="domain" description="DSBA-like thioredoxin" evidence="1">
    <location>
        <begin position="7"/>
        <end position="201"/>
    </location>
</feature>
<dbReference type="PANTHER" id="PTHR13887:SF54">
    <property type="entry name" value="DSBA FAMILY PROTEIN"/>
    <property type="match status" value="1"/>
</dbReference>
<dbReference type="RefSeq" id="WP_126448589.1">
    <property type="nucleotide sequence ID" value="NZ_CP034549.1"/>
</dbReference>
<dbReference type="Gene3D" id="3.40.30.10">
    <property type="entry name" value="Glutaredoxin"/>
    <property type="match status" value="1"/>
</dbReference>
<organism evidence="2 3">
    <name type="scientific">Nonlabens ponticola</name>
    <dbReference type="NCBI Taxonomy" id="2496866"/>
    <lineage>
        <taxon>Bacteria</taxon>
        <taxon>Pseudomonadati</taxon>
        <taxon>Bacteroidota</taxon>
        <taxon>Flavobacteriia</taxon>
        <taxon>Flavobacteriales</taxon>
        <taxon>Flavobacteriaceae</taxon>
        <taxon>Nonlabens</taxon>
    </lineage>
</organism>
<gene>
    <name evidence="2" type="ORF">EJ995_11775</name>
</gene>
<evidence type="ECO:0000259" key="1">
    <source>
        <dbReference type="Pfam" id="PF01323"/>
    </source>
</evidence>
<keyword evidence="3" id="KW-1185">Reference proteome</keyword>
<dbReference type="PANTHER" id="PTHR13887">
    <property type="entry name" value="GLUTATHIONE S-TRANSFERASE KAPPA"/>
    <property type="match status" value="1"/>
</dbReference>
<dbReference type="InterPro" id="IPR001853">
    <property type="entry name" value="DSBA-like_thioredoxin_dom"/>
</dbReference>
<evidence type="ECO:0000313" key="2">
    <source>
        <dbReference type="EMBL" id="AZQ44874.1"/>
    </source>
</evidence>